<evidence type="ECO:0000259" key="7">
    <source>
        <dbReference type="PROSITE" id="PS50888"/>
    </source>
</evidence>
<dbReference type="PANTHER" id="PTHR13935">
    <property type="entry name" value="ACHAETE-SCUTE TRANSCRIPTION FACTOR-RELATED"/>
    <property type="match status" value="1"/>
</dbReference>
<dbReference type="Proteomes" id="UP001415857">
    <property type="component" value="Unassembled WGS sequence"/>
</dbReference>
<dbReference type="GO" id="GO:0046983">
    <property type="term" value="F:protein dimerization activity"/>
    <property type="evidence" value="ECO:0007669"/>
    <property type="project" value="InterPro"/>
</dbReference>
<feature type="region of interest" description="Disordered" evidence="6">
    <location>
        <begin position="1"/>
        <end position="23"/>
    </location>
</feature>
<protein>
    <recommendedName>
        <fullName evidence="7">BHLH domain-containing protein</fullName>
    </recommendedName>
</protein>
<evidence type="ECO:0000256" key="2">
    <source>
        <dbReference type="ARBA" id="ARBA00023015"/>
    </source>
</evidence>
<name>A0AAP0RZ73_LIQFO</name>
<evidence type="ECO:0000256" key="5">
    <source>
        <dbReference type="SAM" id="Coils"/>
    </source>
</evidence>
<dbReference type="SUPFAM" id="SSF47459">
    <property type="entry name" value="HLH, helix-loop-helix DNA-binding domain"/>
    <property type="match status" value="1"/>
</dbReference>
<evidence type="ECO:0000256" key="6">
    <source>
        <dbReference type="SAM" id="MobiDB-lite"/>
    </source>
</evidence>
<feature type="compositionally biased region" description="Basic and acidic residues" evidence="6">
    <location>
        <begin position="10"/>
        <end position="19"/>
    </location>
</feature>
<evidence type="ECO:0000256" key="1">
    <source>
        <dbReference type="ARBA" id="ARBA00004123"/>
    </source>
</evidence>
<keyword evidence="5" id="KW-0175">Coiled coil</keyword>
<dbReference type="GO" id="GO:0000977">
    <property type="term" value="F:RNA polymerase II transcription regulatory region sequence-specific DNA binding"/>
    <property type="evidence" value="ECO:0007669"/>
    <property type="project" value="TreeGrafter"/>
</dbReference>
<dbReference type="GO" id="GO:0000981">
    <property type="term" value="F:DNA-binding transcription factor activity, RNA polymerase II-specific"/>
    <property type="evidence" value="ECO:0007669"/>
    <property type="project" value="TreeGrafter"/>
</dbReference>
<dbReference type="EMBL" id="JBBPBK010000005">
    <property type="protein sequence ID" value="KAK9284641.1"/>
    <property type="molecule type" value="Genomic_DNA"/>
</dbReference>
<proteinExistence type="predicted"/>
<accession>A0AAP0RZ73</accession>
<keyword evidence="2" id="KW-0805">Transcription regulation</keyword>
<evidence type="ECO:0000313" key="8">
    <source>
        <dbReference type="EMBL" id="KAK9284641.1"/>
    </source>
</evidence>
<dbReference type="GO" id="GO:0090575">
    <property type="term" value="C:RNA polymerase II transcription regulator complex"/>
    <property type="evidence" value="ECO:0007669"/>
    <property type="project" value="TreeGrafter"/>
</dbReference>
<gene>
    <name evidence="8" type="ORF">L1049_023817</name>
</gene>
<evidence type="ECO:0000256" key="3">
    <source>
        <dbReference type="ARBA" id="ARBA00023163"/>
    </source>
</evidence>
<dbReference type="InterPro" id="IPR036638">
    <property type="entry name" value="HLH_DNA-bd_sf"/>
</dbReference>
<sequence>MQPGSGSSSKSDRNLAERNRRMHMKSLCSMLASLVLPQDSKAKPPKHVLLDQAAAHVKHLQERIEELKQRKELLKGDNNPTQEKTRGAIAPVIKLRNFESTLEVNLISGPDKKSMLREVISVLEEEGAEVVAASYCTVDDKVSYTVHSQAIIPRIGIETSTVDERLKKLIL</sequence>
<dbReference type="Pfam" id="PF00010">
    <property type="entry name" value="HLH"/>
    <property type="match status" value="1"/>
</dbReference>
<comment type="subcellular location">
    <subcellularLocation>
        <location evidence="1">Nucleus</location>
    </subcellularLocation>
</comment>
<evidence type="ECO:0000256" key="4">
    <source>
        <dbReference type="ARBA" id="ARBA00023242"/>
    </source>
</evidence>
<reference evidence="8 9" key="1">
    <citation type="journal article" date="2024" name="Plant J.">
        <title>Genome sequences and population genomics reveal climatic adaptation and genomic divergence between two closely related sweetgum species.</title>
        <authorList>
            <person name="Xu W.Q."/>
            <person name="Ren C.Q."/>
            <person name="Zhang X.Y."/>
            <person name="Comes H.P."/>
            <person name="Liu X.H."/>
            <person name="Li Y.G."/>
            <person name="Kettle C.J."/>
            <person name="Jalonen R."/>
            <person name="Gaisberger H."/>
            <person name="Ma Y.Z."/>
            <person name="Qiu Y.X."/>
        </authorList>
    </citation>
    <scope>NUCLEOTIDE SEQUENCE [LARGE SCALE GENOMIC DNA]</scope>
    <source>
        <strain evidence="8">Hangzhou</strain>
    </source>
</reference>
<keyword evidence="4" id="KW-0539">Nucleus</keyword>
<dbReference type="AlphaFoldDB" id="A0AAP0RZ73"/>
<dbReference type="Gene3D" id="4.10.280.10">
    <property type="entry name" value="Helix-loop-helix DNA-binding domain"/>
    <property type="match status" value="1"/>
</dbReference>
<feature type="coiled-coil region" evidence="5">
    <location>
        <begin position="50"/>
        <end position="77"/>
    </location>
</feature>
<dbReference type="InterPro" id="IPR011598">
    <property type="entry name" value="bHLH_dom"/>
</dbReference>
<evidence type="ECO:0000313" key="9">
    <source>
        <dbReference type="Proteomes" id="UP001415857"/>
    </source>
</evidence>
<comment type="caution">
    <text evidence="8">The sequence shown here is derived from an EMBL/GenBank/DDBJ whole genome shotgun (WGS) entry which is preliminary data.</text>
</comment>
<dbReference type="SMART" id="SM00353">
    <property type="entry name" value="HLH"/>
    <property type="match status" value="1"/>
</dbReference>
<dbReference type="PANTHER" id="PTHR13935:SF46">
    <property type="entry name" value="TRANSCRIPTION FACTOR BHLH167-RELATED"/>
    <property type="match status" value="1"/>
</dbReference>
<keyword evidence="9" id="KW-1185">Reference proteome</keyword>
<dbReference type="InterPro" id="IPR015660">
    <property type="entry name" value="MASH1/Ascl1a-like"/>
</dbReference>
<keyword evidence="3" id="KW-0804">Transcription</keyword>
<dbReference type="PROSITE" id="PS50888">
    <property type="entry name" value="BHLH"/>
    <property type="match status" value="1"/>
</dbReference>
<feature type="domain" description="BHLH" evidence="7">
    <location>
        <begin position="8"/>
        <end position="60"/>
    </location>
</feature>
<organism evidence="8 9">
    <name type="scientific">Liquidambar formosana</name>
    <name type="common">Formosan gum</name>
    <dbReference type="NCBI Taxonomy" id="63359"/>
    <lineage>
        <taxon>Eukaryota</taxon>
        <taxon>Viridiplantae</taxon>
        <taxon>Streptophyta</taxon>
        <taxon>Embryophyta</taxon>
        <taxon>Tracheophyta</taxon>
        <taxon>Spermatophyta</taxon>
        <taxon>Magnoliopsida</taxon>
        <taxon>eudicotyledons</taxon>
        <taxon>Gunneridae</taxon>
        <taxon>Pentapetalae</taxon>
        <taxon>Saxifragales</taxon>
        <taxon>Altingiaceae</taxon>
        <taxon>Liquidambar</taxon>
    </lineage>
</organism>